<feature type="domain" description="NAD-dependent epimerase/dehydratase" evidence="1">
    <location>
        <begin position="12"/>
        <end position="244"/>
    </location>
</feature>
<dbReference type="Gene3D" id="3.90.25.10">
    <property type="entry name" value="UDP-galactose 4-epimerase, domain 1"/>
    <property type="match status" value="1"/>
</dbReference>
<reference evidence="2 3" key="1">
    <citation type="journal article" date="2019" name="Int. J. Syst. Evol. Microbiol.">
        <title>The Global Catalogue of Microorganisms (GCM) 10K type strain sequencing project: providing services to taxonomists for standard genome sequencing and annotation.</title>
        <authorList>
            <consortium name="The Broad Institute Genomics Platform"/>
            <consortium name="The Broad Institute Genome Sequencing Center for Infectious Disease"/>
            <person name="Wu L."/>
            <person name="Ma J."/>
        </authorList>
    </citation>
    <scope>NUCLEOTIDE SEQUENCE [LARGE SCALE GENOMIC DNA]</scope>
    <source>
        <strain evidence="2 3">CGMCC 1.12689</strain>
    </source>
</reference>
<dbReference type="InterPro" id="IPR001509">
    <property type="entry name" value="Epimerase_deHydtase"/>
</dbReference>
<keyword evidence="3" id="KW-1185">Reference proteome</keyword>
<gene>
    <name evidence="2" type="ORF">ACFR9T_11910</name>
</gene>
<evidence type="ECO:0000259" key="1">
    <source>
        <dbReference type="Pfam" id="PF01370"/>
    </source>
</evidence>
<dbReference type="EMBL" id="JBHUDB010000010">
    <property type="protein sequence ID" value="MFD1571285.1"/>
    <property type="molecule type" value="Genomic_DNA"/>
</dbReference>
<dbReference type="SUPFAM" id="SSF51735">
    <property type="entry name" value="NAD(P)-binding Rossmann-fold domains"/>
    <property type="match status" value="1"/>
</dbReference>
<dbReference type="PANTHER" id="PTHR43245">
    <property type="entry name" value="BIFUNCTIONAL POLYMYXIN RESISTANCE PROTEIN ARNA"/>
    <property type="match status" value="1"/>
</dbReference>
<dbReference type="AlphaFoldDB" id="A0ABD6C2C3"/>
<name>A0ABD6C2C3_9EURY</name>
<sequence length="312" mass="33630">MHESTAPDYSNIVVTGGTGFIGSHLTEALLARNNDVTILDDLSAGDPANVPADAELVEGDVRDQAILDELLADAEYVFHEAALASVADSIDDPEESHSRNSTGTLRVLEAASRHDVDRVVLASSAAIYGHPEYTPIDEDHPTEPTSPYGLDKLASDHYARLYNERYGLDAIPLRYFNVYGPRQSAAYAAVIAVFRDQARSGEPITIEGDGTQTRDFVHVDDVVQANLRAATCDARHCGNAYNVATGETVTIQTLAETVRDVADSDSEIVHVEPREGDIDHSVADITAAREHLGYEPTASLEEGLTDLLSDSL</sequence>
<dbReference type="RefSeq" id="WP_256418992.1">
    <property type="nucleotide sequence ID" value="NZ_JANHDL010000011.1"/>
</dbReference>
<dbReference type="InterPro" id="IPR036291">
    <property type="entry name" value="NAD(P)-bd_dom_sf"/>
</dbReference>
<proteinExistence type="predicted"/>
<dbReference type="InterPro" id="IPR050177">
    <property type="entry name" value="Lipid_A_modif_metabolic_enz"/>
</dbReference>
<accession>A0ABD6C2C3</accession>
<dbReference type="Proteomes" id="UP001597185">
    <property type="component" value="Unassembled WGS sequence"/>
</dbReference>
<dbReference type="PANTHER" id="PTHR43245:SF13">
    <property type="entry name" value="UDP-D-APIOSE_UDP-D-XYLOSE SYNTHASE 2"/>
    <property type="match status" value="1"/>
</dbReference>
<evidence type="ECO:0000313" key="2">
    <source>
        <dbReference type="EMBL" id="MFD1571285.1"/>
    </source>
</evidence>
<dbReference type="Gene3D" id="3.40.50.720">
    <property type="entry name" value="NAD(P)-binding Rossmann-like Domain"/>
    <property type="match status" value="1"/>
</dbReference>
<comment type="caution">
    <text evidence="2">The sequence shown here is derived from an EMBL/GenBank/DDBJ whole genome shotgun (WGS) entry which is preliminary data.</text>
</comment>
<evidence type="ECO:0000313" key="3">
    <source>
        <dbReference type="Proteomes" id="UP001597185"/>
    </source>
</evidence>
<protein>
    <submittedName>
        <fullName evidence="2">NAD-dependent epimerase/dehydratase family protein</fullName>
    </submittedName>
</protein>
<dbReference type="Pfam" id="PF01370">
    <property type="entry name" value="Epimerase"/>
    <property type="match status" value="1"/>
</dbReference>
<organism evidence="2 3">
    <name type="scientific">Halorubrum laminariae</name>
    <dbReference type="NCBI Taxonomy" id="1433523"/>
    <lineage>
        <taxon>Archaea</taxon>
        <taxon>Methanobacteriati</taxon>
        <taxon>Methanobacteriota</taxon>
        <taxon>Stenosarchaea group</taxon>
        <taxon>Halobacteria</taxon>
        <taxon>Halobacteriales</taxon>
        <taxon>Haloferacaceae</taxon>
        <taxon>Halorubrum</taxon>
    </lineage>
</organism>